<feature type="domain" description="Pirin N-terminal" evidence="4">
    <location>
        <begin position="39"/>
        <end position="141"/>
    </location>
</feature>
<dbReference type="CDD" id="cd02247">
    <property type="entry name" value="cupin_pirin_C"/>
    <property type="match status" value="1"/>
</dbReference>
<reference evidence="6 7" key="1">
    <citation type="submission" date="2016-04" db="EMBL/GenBank/DDBJ databases">
        <title>Complete genome sequence and analysis of deep-sea sediment isolate, Amycolatopsis sp. WP1.</title>
        <authorList>
            <person name="Wang H."/>
            <person name="Chen S."/>
            <person name="Wu Q."/>
        </authorList>
    </citation>
    <scope>NUCLEOTIDE SEQUENCE [LARGE SCALE GENOMIC DNA]</scope>
    <source>
        <strain evidence="6 7">WP1</strain>
    </source>
</reference>
<evidence type="ECO:0000313" key="7">
    <source>
        <dbReference type="Proteomes" id="UP000250434"/>
    </source>
</evidence>
<dbReference type="InterPro" id="IPR011051">
    <property type="entry name" value="RmlC_Cupin_sf"/>
</dbReference>
<sequence>MTNLDSEPEETLCRSVAGEGAVAEFHEPRVVPLGGLRGMRVERVLPQRALPTVGAWCFLDQFGPERVEMSVLPHPHTGLQTVTWPLAGEIRHRDSVGSDVLVRPGQLNLMTAGRGIAHSEFSVLPEQDEEIPLLHAVQLWVALPDEALGAEPAFEQHTELPEYVADGVTATVLMGSLGDAVSPATTYTPLLGADLAVEPGARAVLPLRPDFEHAVLVLEGEIEVDGLPVVPGPLLYLGTGRAELEITASDHAQALLLGGEPFPGELVMWWNFVGRGHDEIAAARADWENGERFGLVDGHGDERIPAPALPGVRLTPRRRR</sequence>
<accession>A0A344L1Z3</accession>
<dbReference type="EMBL" id="CP015163">
    <property type="protein sequence ID" value="AXB42067.1"/>
    <property type="molecule type" value="Genomic_DNA"/>
</dbReference>
<dbReference type="PANTHER" id="PTHR13903:SF8">
    <property type="entry name" value="PIRIN"/>
    <property type="match status" value="1"/>
</dbReference>
<proteinExistence type="inferred from homology"/>
<evidence type="ECO:0000256" key="1">
    <source>
        <dbReference type="ARBA" id="ARBA00008416"/>
    </source>
</evidence>
<dbReference type="InterPro" id="IPR008778">
    <property type="entry name" value="Pirin_C_dom"/>
</dbReference>
<keyword evidence="2" id="KW-0479">Metal-binding</keyword>
<dbReference type="Gene3D" id="2.60.120.10">
    <property type="entry name" value="Jelly Rolls"/>
    <property type="match status" value="2"/>
</dbReference>
<dbReference type="AlphaFoldDB" id="A0A344L1Z3"/>
<keyword evidence="2" id="KW-0408">Iron</keyword>
<dbReference type="Pfam" id="PF05726">
    <property type="entry name" value="Pirin_C"/>
    <property type="match status" value="1"/>
</dbReference>
<dbReference type="RefSeq" id="WP_113691336.1">
    <property type="nucleotide sequence ID" value="NZ_CP015163.1"/>
</dbReference>
<organism evidence="6 7">
    <name type="scientific">Amycolatopsis albispora</name>
    <dbReference type="NCBI Taxonomy" id="1804986"/>
    <lineage>
        <taxon>Bacteria</taxon>
        <taxon>Bacillati</taxon>
        <taxon>Actinomycetota</taxon>
        <taxon>Actinomycetes</taxon>
        <taxon>Pseudonocardiales</taxon>
        <taxon>Pseudonocardiaceae</taxon>
        <taxon>Amycolatopsis</taxon>
    </lineage>
</organism>
<dbReference type="PIRSF" id="PIRSF006232">
    <property type="entry name" value="Pirin"/>
    <property type="match status" value="1"/>
</dbReference>
<feature type="binding site" evidence="2">
    <location>
        <position position="120"/>
    </location>
    <ligand>
        <name>Fe cation</name>
        <dbReference type="ChEBI" id="CHEBI:24875"/>
    </ligand>
</feature>
<evidence type="ECO:0000256" key="3">
    <source>
        <dbReference type="RuleBase" id="RU003457"/>
    </source>
</evidence>
<evidence type="ECO:0000256" key="2">
    <source>
        <dbReference type="PIRSR" id="PIRSR006232-1"/>
    </source>
</evidence>
<dbReference type="SUPFAM" id="SSF51182">
    <property type="entry name" value="RmlC-like cupins"/>
    <property type="match status" value="1"/>
</dbReference>
<dbReference type="Pfam" id="PF02678">
    <property type="entry name" value="Pirin"/>
    <property type="match status" value="1"/>
</dbReference>
<gene>
    <name evidence="6" type="ORF">A4R43_05595</name>
</gene>
<comment type="similarity">
    <text evidence="1 3">Belongs to the pirin family.</text>
</comment>
<evidence type="ECO:0000259" key="5">
    <source>
        <dbReference type="Pfam" id="PF05726"/>
    </source>
</evidence>
<dbReference type="PANTHER" id="PTHR13903">
    <property type="entry name" value="PIRIN-RELATED"/>
    <property type="match status" value="1"/>
</dbReference>
<protein>
    <submittedName>
        <fullName evidence="6">Pirin</fullName>
    </submittedName>
</protein>
<comment type="cofactor">
    <cofactor evidence="2">
        <name>Fe cation</name>
        <dbReference type="ChEBI" id="CHEBI:24875"/>
    </cofactor>
    <text evidence="2">Binds 1 Fe cation per subunit.</text>
</comment>
<dbReference type="Proteomes" id="UP000250434">
    <property type="component" value="Chromosome"/>
</dbReference>
<dbReference type="KEGG" id="aab:A4R43_05595"/>
<evidence type="ECO:0000313" key="6">
    <source>
        <dbReference type="EMBL" id="AXB42067.1"/>
    </source>
</evidence>
<feature type="binding site" evidence="2">
    <location>
        <position position="76"/>
    </location>
    <ligand>
        <name>Fe cation</name>
        <dbReference type="ChEBI" id="CHEBI:24875"/>
    </ligand>
</feature>
<dbReference type="InterPro" id="IPR014710">
    <property type="entry name" value="RmlC-like_jellyroll"/>
</dbReference>
<keyword evidence="7" id="KW-1185">Reference proteome</keyword>
<dbReference type="InterPro" id="IPR012093">
    <property type="entry name" value="Pirin"/>
</dbReference>
<feature type="domain" description="Pirin C-terminal" evidence="5">
    <location>
        <begin position="193"/>
        <end position="292"/>
    </location>
</feature>
<feature type="binding site" evidence="2">
    <location>
        <position position="74"/>
    </location>
    <ligand>
        <name>Fe cation</name>
        <dbReference type="ChEBI" id="CHEBI:24875"/>
    </ligand>
</feature>
<feature type="binding site" evidence="2">
    <location>
        <position position="118"/>
    </location>
    <ligand>
        <name>Fe cation</name>
        <dbReference type="ChEBI" id="CHEBI:24875"/>
    </ligand>
</feature>
<name>A0A344L1Z3_9PSEU</name>
<dbReference type="OrthoDB" id="9780903at2"/>
<evidence type="ECO:0000259" key="4">
    <source>
        <dbReference type="Pfam" id="PF02678"/>
    </source>
</evidence>
<dbReference type="InterPro" id="IPR003829">
    <property type="entry name" value="Pirin_N_dom"/>
</dbReference>
<dbReference type="GO" id="GO:0046872">
    <property type="term" value="F:metal ion binding"/>
    <property type="evidence" value="ECO:0007669"/>
    <property type="project" value="UniProtKB-KW"/>
</dbReference>